<feature type="region of interest" description="Disordered" evidence="1">
    <location>
        <begin position="296"/>
        <end position="386"/>
    </location>
</feature>
<sequence length="386" mass="43051">MIFDHCLAVTHWSPEFASPKAKVERTVVWVRFPGLNLVYYDESFLLAMASAIGRPIKVYTNTLKVERGKFARVCVEVDLTVPVVGKIWINGHWYKIQSCSVKPTKTATSNPHHHPTAATQQENSHHSQREPATISNNSMSQNSNGNEINAINEDESILNGGVITINEGTQELHGDWLLVSRRKKPANIQQSTHSKNDSQNKANKFSVLTNTAHQSKPNSYPSRPSLHVIPQNTKNSTDLKRRRHNNDNDDIIIQNLSITPKAILSRPTQQTTKSLHKSLHKPVLDKVIPDVTNLTQVNHKKTTIDPPHLSQPDSATPPLNNNPITPTPQINTPKQHANCSGTYELDVQDLEDEAMGSQDNLQSMQAHETSEGKHEASSDTKEDMIT</sequence>
<dbReference type="AlphaFoldDB" id="A0A072U8B2"/>
<proteinExistence type="predicted"/>
<name>A0A072U8B2_MEDTR</name>
<feature type="compositionally biased region" description="Low complexity" evidence="1">
    <location>
        <begin position="316"/>
        <end position="333"/>
    </location>
</feature>
<dbReference type="PANTHER" id="PTHR31286">
    <property type="entry name" value="GLYCINE-RICH CELL WALL STRUCTURAL PROTEIN 1.8-LIKE"/>
    <property type="match status" value="1"/>
</dbReference>
<reference evidence="2 4" key="2">
    <citation type="journal article" date="2014" name="BMC Genomics">
        <title>An improved genome release (version Mt4.0) for the model legume Medicago truncatula.</title>
        <authorList>
            <person name="Tang H."/>
            <person name="Krishnakumar V."/>
            <person name="Bidwell S."/>
            <person name="Rosen B."/>
            <person name="Chan A."/>
            <person name="Zhou S."/>
            <person name="Gentzbittel L."/>
            <person name="Childs K.L."/>
            <person name="Yandell M."/>
            <person name="Gundlach H."/>
            <person name="Mayer K.F."/>
            <person name="Schwartz D.C."/>
            <person name="Town C.D."/>
        </authorList>
    </citation>
    <scope>GENOME REANNOTATION</scope>
    <source>
        <strain evidence="2">A17</strain>
        <strain evidence="3 4">cv. Jemalong A17</strain>
    </source>
</reference>
<keyword evidence="4" id="KW-1185">Reference proteome</keyword>
<reference evidence="3" key="3">
    <citation type="submission" date="2015-04" db="UniProtKB">
        <authorList>
            <consortium name="EnsemblPlants"/>
        </authorList>
    </citation>
    <scope>IDENTIFICATION</scope>
    <source>
        <strain evidence="3">cv. Jemalong A17</strain>
    </source>
</reference>
<accession>A0A072U8B2</accession>
<feature type="compositionally biased region" description="Low complexity" evidence="1">
    <location>
        <begin position="135"/>
        <end position="146"/>
    </location>
</feature>
<feature type="compositionally biased region" description="Polar residues" evidence="1">
    <location>
        <begin position="357"/>
        <end position="367"/>
    </location>
</feature>
<evidence type="ECO:0000313" key="2">
    <source>
        <dbReference type="EMBL" id="KEH25877.1"/>
    </source>
</evidence>
<feature type="compositionally biased region" description="Polar residues" evidence="1">
    <location>
        <begin position="212"/>
        <end position="222"/>
    </location>
</feature>
<evidence type="ECO:0000256" key="1">
    <source>
        <dbReference type="SAM" id="MobiDB-lite"/>
    </source>
</evidence>
<dbReference type="EMBL" id="CM001222">
    <property type="protein sequence ID" value="KEH25877.1"/>
    <property type="molecule type" value="Genomic_DNA"/>
</dbReference>
<feature type="compositionally biased region" description="Basic and acidic residues" evidence="1">
    <location>
        <begin position="368"/>
        <end position="386"/>
    </location>
</feature>
<evidence type="ECO:0000313" key="4">
    <source>
        <dbReference type="Proteomes" id="UP000002051"/>
    </source>
</evidence>
<dbReference type="STRING" id="3880.A0A072U8B2"/>
<evidence type="ECO:0000313" key="3">
    <source>
        <dbReference type="EnsemblPlants" id="KEH25877"/>
    </source>
</evidence>
<feature type="region of interest" description="Disordered" evidence="1">
    <location>
        <begin position="212"/>
        <end position="248"/>
    </location>
</feature>
<gene>
    <name evidence="2" type="ordered locus">MTR_6g037050</name>
</gene>
<dbReference type="PANTHER" id="PTHR31286:SF171">
    <property type="entry name" value="CCHC-TYPE DOMAIN-CONTAINING PROTEIN"/>
    <property type="match status" value="1"/>
</dbReference>
<dbReference type="HOGENOM" id="CLU_716433_0_0_1"/>
<organism evidence="2 4">
    <name type="scientific">Medicago truncatula</name>
    <name type="common">Barrel medic</name>
    <name type="synonym">Medicago tribuloides</name>
    <dbReference type="NCBI Taxonomy" id="3880"/>
    <lineage>
        <taxon>Eukaryota</taxon>
        <taxon>Viridiplantae</taxon>
        <taxon>Streptophyta</taxon>
        <taxon>Embryophyta</taxon>
        <taxon>Tracheophyta</taxon>
        <taxon>Spermatophyta</taxon>
        <taxon>Magnoliopsida</taxon>
        <taxon>eudicotyledons</taxon>
        <taxon>Gunneridae</taxon>
        <taxon>Pentapetalae</taxon>
        <taxon>rosids</taxon>
        <taxon>fabids</taxon>
        <taxon>Fabales</taxon>
        <taxon>Fabaceae</taxon>
        <taxon>Papilionoideae</taxon>
        <taxon>50 kb inversion clade</taxon>
        <taxon>NPAAA clade</taxon>
        <taxon>Hologalegina</taxon>
        <taxon>IRL clade</taxon>
        <taxon>Trifolieae</taxon>
        <taxon>Medicago</taxon>
    </lineage>
</organism>
<dbReference type="EnsemblPlants" id="KEH25877">
    <property type="protein sequence ID" value="KEH25877"/>
    <property type="gene ID" value="MTR_6g037050"/>
</dbReference>
<feature type="region of interest" description="Disordered" evidence="1">
    <location>
        <begin position="104"/>
        <end position="147"/>
    </location>
</feature>
<protein>
    <submittedName>
        <fullName evidence="2">DUF4283 domain protein</fullName>
    </submittedName>
</protein>
<dbReference type="Proteomes" id="UP000002051">
    <property type="component" value="Chromosome 6"/>
</dbReference>
<reference evidence="2 4" key="1">
    <citation type="journal article" date="2011" name="Nature">
        <title>The Medicago genome provides insight into the evolution of rhizobial symbioses.</title>
        <authorList>
            <person name="Young N.D."/>
            <person name="Debelle F."/>
            <person name="Oldroyd G.E."/>
            <person name="Geurts R."/>
            <person name="Cannon S.B."/>
            <person name="Udvardi M.K."/>
            <person name="Benedito V.A."/>
            <person name="Mayer K.F."/>
            <person name="Gouzy J."/>
            <person name="Schoof H."/>
            <person name="Van de Peer Y."/>
            <person name="Proost S."/>
            <person name="Cook D.R."/>
            <person name="Meyers B.C."/>
            <person name="Spannagl M."/>
            <person name="Cheung F."/>
            <person name="De Mita S."/>
            <person name="Krishnakumar V."/>
            <person name="Gundlach H."/>
            <person name="Zhou S."/>
            <person name="Mudge J."/>
            <person name="Bharti A.K."/>
            <person name="Murray J.D."/>
            <person name="Naoumkina M.A."/>
            <person name="Rosen B."/>
            <person name="Silverstein K.A."/>
            <person name="Tang H."/>
            <person name="Rombauts S."/>
            <person name="Zhao P.X."/>
            <person name="Zhou P."/>
            <person name="Barbe V."/>
            <person name="Bardou P."/>
            <person name="Bechner M."/>
            <person name="Bellec A."/>
            <person name="Berger A."/>
            <person name="Berges H."/>
            <person name="Bidwell S."/>
            <person name="Bisseling T."/>
            <person name="Choisne N."/>
            <person name="Couloux A."/>
            <person name="Denny R."/>
            <person name="Deshpande S."/>
            <person name="Dai X."/>
            <person name="Doyle J.J."/>
            <person name="Dudez A.M."/>
            <person name="Farmer A.D."/>
            <person name="Fouteau S."/>
            <person name="Franken C."/>
            <person name="Gibelin C."/>
            <person name="Gish J."/>
            <person name="Goldstein S."/>
            <person name="Gonzalez A.J."/>
            <person name="Green P.J."/>
            <person name="Hallab A."/>
            <person name="Hartog M."/>
            <person name="Hua A."/>
            <person name="Humphray S.J."/>
            <person name="Jeong D.H."/>
            <person name="Jing Y."/>
            <person name="Jocker A."/>
            <person name="Kenton S.M."/>
            <person name="Kim D.J."/>
            <person name="Klee K."/>
            <person name="Lai H."/>
            <person name="Lang C."/>
            <person name="Lin S."/>
            <person name="Macmil S.L."/>
            <person name="Magdelenat G."/>
            <person name="Matthews L."/>
            <person name="McCorrison J."/>
            <person name="Monaghan E.L."/>
            <person name="Mun J.H."/>
            <person name="Najar F.Z."/>
            <person name="Nicholson C."/>
            <person name="Noirot C."/>
            <person name="O'Bleness M."/>
            <person name="Paule C.R."/>
            <person name="Poulain J."/>
            <person name="Prion F."/>
            <person name="Qin B."/>
            <person name="Qu C."/>
            <person name="Retzel E.F."/>
            <person name="Riddle C."/>
            <person name="Sallet E."/>
            <person name="Samain S."/>
            <person name="Samson N."/>
            <person name="Sanders I."/>
            <person name="Saurat O."/>
            <person name="Scarpelli C."/>
            <person name="Schiex T."/>
            <person name="Segurens B."/>
            <person name="Severin A.J."/>
            <person name="Sherrier D.J."/>
            <person name="Shi R."/>
            <person name="Sims S."/>
            <person name="Singer S.R."/>
            <person name="Sinharoy S."/>
            <person name="Sterck L."/>
            <person name="Viollet A."/>
            <person name="Wang B.B."/>
            <person name="Wang K."/>
            <person name="Wang M."/>
            <person name="Wang X."/>
            <person name="Warfsmann J."/>
            <person name="Weissenbach J."/>
            <person name="White D.D."/>
            <person name="White J.D."/>
            <person name="Wiley G.B."/>
            <person name="Wincker P."/>
            <person name="Xing Y."/>
            <person name="Yang L."/>
            <person name="Yao Z."/>
            <person name="Ying F."/>
            <person name="Zhai J."/>
            <person name="Zhou L."/>
            <person name="Zuber A."/>
            <person name="Denarie J."/>
            <person name="Dixon R.A."/>
            <person name="May G.D."/>
            <person name="Schwartz D.C."/>
            <person name="Rogers J."/>
            <person name="Quetier F."/>
            <person name="Town C.D."/>
            <person name="Roe B.A."/>
        </authorList>
    </citation>
    <scope>NUCLEOTIDE SEQUENCE [LARGE SCALE GENOMIC DNA]</scope>
    <source>
        <strain evidence="2">A17</strain>
        <strain evidence="3 4">cv. Jemalong A17</strain>
    </source>
</reference>
<dbReference type="InterPro" id="IPR040256">
    <property type="entry name" value="At4g02000-like"/>
</dbReference>